<evidence type="ECO:0000256" key="1">
    <source>
        <dbReference type="SAM" id="MobiDB-lite"/>
    </source>
</evidence>
<protein>
    <submittedName>
        <fullName evidence="2">Uncharacterized protein</fullName>
    </submittedName>
</protein>
<proteinExistence type="predicted"/>
<reference evidence="3" key="1">
    <citation type="submission" date="2017-09" db="EMBL/GenBank/DDBJ databases">
        <title>Depth-based differentiation of microbial function through sediment-hosted aquifers and enrichment of novel symbionts in the deep terrestrial subsurface.</title>
        <authorList>
            <person name="Probst A.J."/>
            <person name="Ladd B."/>
            <person name="Jarett J.K."/>
            <person name="Geller-Mcgrath D.E."/>
            <person name="Sieber C.M.K."/>
            <person name="Emerson J.B."/>
            <person name="Anantharaman K."/>
            <person name="Thomas B.C."/>
            <person name="Malmstrom R."/>
            <person name="Stieglmeier M."/>
            <person name="Klingl A."/>
            <person name="Woyke T."/>
            <person name="Ryan C.M."/>
            <person name="Banfield J.F."/>
        </authorList>
    </citation>
    <scope>NUCLEOTIDE SEQUENCE [LARGE SCALE GENOMIC DNA]</scope>
</reference>
<feature type="compositionally biased region" description="Basic residues" evidence="1">
    <location>
        <begin position="12"/>
        <end position="21"/>
    </location>
</feature>
<feature type="compositionally biased region" description="Low complexity" evidence="1">
    <location>
        <begin position="1"/>
        <end position="11"/>
    </location>
</feature>
<name>A0A2M6WYD5_9BACT</name>
<organism evidence="2 3">
    <name type="scientific">Candidatus Andersenbacteria bacterium CG10_big_fil_rev_8_21_14_0_10_54_11</name>
    <dbReference type="NCBI Taxonomy" id="1974485"/>
    <lineage>
        <taxon>Bacteria</taxon>
        <taxon>Candidatus Anderseniibacteriota</taxon>
    </lineage>
</organism>
<sequence>MAQNPAAAAAHANRHSRRHAAKSTAAPVAINPVSLNHGANRHSSTAPAAYNRRRRPDVCADSNKSHITQISNNPTTCSAAIILAATTCEGKKQTLPIPTTPVCHSDVPLISQEISSGLTS</sequence>
<feature type="region of interest" description="Disordered" evidence="1">
    <location>
        <begin position="1"/>
        <end position="54"/>
    </location>
</feature>
<evidence type="ECO:0000313" key="2">
    <source>
        <dbReference type="EMBL" id="PIT97781.1"/>
    </source>
</evidence>
<evidence type="ECO:0000313" key="3">
    <source>
        <dbReference type="Proteomes" id="UP000230731"/>
    </source>
</evidence>
<dbReference type="AlphaFoldDB" id="A0A2M6WYD5"/>
<comment type="caution">
    <text evidence="2">The sequence shown here is derived from an EMBL/GenBank/DDBJ whole genome shotgun (WGS) entry which is preliminary data.</text>
</comment>
<dbReference type="Proteomes" id="UP000230731">
    <property type="component" value="Unassembled WGS sequence"/>
</dbReference>
<gene>
    <name evidence="2" type="ORF">COT71_04135</name>
</gene>
<accession>A0A2M6WYD5</accession>
<dbReference type="EMBL" id="PEZP01000044">
    <property type="protein sequence ID" value="PIT97781.1"/>
    <property type="molecule type" value="Genomic_DNA"/>
</dbReference>